<organism evidence="11 12">
    <name type="scientific">Bacteroides gallinaceum</name>
    <dbReference type="NCBI Taxonomy" id="1462571"/>
    <lineage>
        <taxon>Bacteria</taxon>
        <taxon>Pseudomonadati</taxon>
        <taxon>Bacteroidota</taxon>
        <taxon>Bacteroidia</taxon>
        <taxon>Bacteroidales</taxon>
        <taxon>Bacteroidaceae</taxon>
        <taxon>Bacteroides</taxon>
    </lineage>
</organism>
<dbReference type="SUPFAM" id="SSF56935">
    <property type="entry name" value="Porins"/>
    <property type="match status" value="1"/>
</dbReference>
<keyword evidence="2 8" id="KW-0813">Transport</keyword>
<evidence type="ECO:0000256" key="2">
    <source>
        <dbReference type="ARBA" id="ARBA00022448"/>
    </source>
</evidence>
<reference evidence="11" key="2">
    <citation type="submission" date="2024-05" db="EMBL/GenBank/DDBJ databases">
        <title>Identification and characterization of horizontal gene transfer across gut microbiota members of farm animals based on homology search.</title>
        <authorList>
            <person name="Schwarzerova J."/>
            <person name="Nykrynova M."/>
            <person name="Jureckova K."/>
            <person name="Cejkova D."/>
            <person name="Rychlik I."/>
        </authorList>
    </citation>
    <scope>NUCLEOTIDE SEQUENCE</scope>
    <source>
        <strain evidence="11">84_SSukc20</strain>
    </source>
</reference>
<dbReference type="PROSITE" id="PS52016">
    <property type="entry name" value="TONB_DEPENDENT_REC_3"/>
    <property type="match status" value="1"/>
</dbReference>
<evidence type="ECO:0000313" key="11">
    <source>
        <dbReference type="EMBL" id="MDN0049302.1"/>
    </source>
</evidence>
<comment type="subcellular location">
    <subcellularLocation>
        <location evidence="1 8">Cell outer membrane</location>
        <topology evidence="1 8">Multi-pass membrane protein</topology>
    </subcellularLocation>
</comment>
<comment type="similarity">
    <text evidence="8">Belongs to the TonB-dependent receptor family.</text>
</comment>
<evidence type="ECO:0000256" key="8">
    <source>
        <dbReference type="PROSITE-ProRule" id="PRU01360"/>
    </source>
</evidence>
<dbReference type="EMBL" id="JAUEII010000014">
    <property type="protein sequence ID" value="MDN0049302.1"/>
    <property type="molecule type" value="Genomic_DNA"/>
</dbReference>
<evidence type="ECO:0000256" key="3">
    <source>
        <dbReference type="ARBA" id="ARBA00022452"/>
    </source>
</evidence>
<dbReference type="PANTHER" id="PTHR30069:SF29">
    <property type="entry name" value="HEMOGLOBIN AND HEMOGLOBIN-HAPTOGLOBIN-BINDING PROTEIN 1-RELATED"/>
    <property type="match status" value="1"/>
</dbReference>
<evidence type="ECO:0000256" key="4">
    <source>
        <dbReference type="ARBA" id="ARBA00022692"/>
    </source>
</evidence>
<feature type="signal peptide" evidence="9">
    <location>
        <begin position="1"/>
        <end position="18"/>
    </location>
</feature>
<dbReference type="PANTHER" id="PTHR30069">
    <property type="entry name" value="TONB-DEPENDENT OUTER MEMBRANE RECEPTOR"/>
    <property type="match status" value="1"/>
</dbReference>
<dbReference type="Gene3D" id="2.40.170.20">
    <property type="entry name" value="TonB-dependent receptor, beta-barrel domain"/>
    <property type="match status" value="1"/>
</dbReference>
<keyword evidence="12" id="KW-1185">Reference proteome</keyword>
<evidence type="ECO:0000259" key="10">
    <source>
        <dbReference type="Pfam" id="PF07715"/>
    </source>
</evidence>
<sequence length="786" mass="89876">MSKWIVTFFLLAASMAWAQDDSELRQIYMQAEEEYTIGHFDASIRLLNENIAGFDGALKTSAYRLLSLCYLGKDHVQDAEKYASLLLKEDPYYSTSIHDPLRFADMIERLKRGEEATITTASQQTESIEEAPVPVTLITEEMIKASGARNLKEALLAFVPGMTDIESNEEMNIAMRGIYSSGQEKILIMLNGHRLNSYSTNTSRPDFSISLDKVKQIEVLRGPASSLYGGVALTAVVNIITHTGYEINGAEVKIGVGNYGQVKSSFLFGKQYLDWNIMGWASVYNSSGEKVNVPVEEQMGVLPVPGDIIIGGFNKKPSFDVGLNLGWKDFSLLYNTNFSKTVAPYSMSYFFAPYSYDRYRTFQGNAPGFAKLSHHLNASIEKQWERFQMNAGFILDMENQSRYQIAGDTVPDVGYNMFFPVGTNDTIISTKGAFQYHNWQETTWGGFLKGNYQYNLSENHKGTISAGLQFDRFHLSDSYYVEGDNFDRVLVTYDDKKNLYVGSEISVSAYAQVKHQWKDFLILNAGLRYDYKKRRNNQVIQEYSPRLALILIQPKWNLKFSYAKSFVDAPYFYRNNTLDTTTGGENLLSEYLHSYQLTFVANDWFKDLNFDINCFYNKATDFIVPDGLVYTNAGRLENIGCELSSSYSFRRFKGWFNLTWQYVLSSDKYNVKGHDVYNVPTISSNLILMYEIFRNFNVHTHLNVLSDQTSLYEIPDEQGNMFSEELDIPARAVWNVGIDYKFNRFNVEFNINNLLNKTYEQGGSSIAPIRQRGLWYMLTLSYKFNN</sequence>
<protein>
    <submittedName>
        <fullName evidence="11">TonB-dependent receptor plug domain-containing protein</fullName>
    </submittedName>
</protein>
<keyword evidence="5 9" id="KW-0732">Signal</keyword>
<dbReference type="InterPro" id="IPR036942">
    <property type="entry name" value="Beta-barrel_TonB_sf"/>
</dbReference>
<dbReference type="InterPro" id="IPR037066">
    <property type="entry name" value="Plug_dom_sf"/>
</dbReference>
<keyword evidence="3 8" id="KW-1134">Transmembrane beta strand</keyword>
<keyword evidence="7 8" id="KW-0998">Cell outer membrane</keyword>
<name>A0ABT7X5C7_9BACE</name>
<feature type="domain" description="TonB-dependent receptor plug" evidence="10">
    <location>
        <begin position="128"/>
        <end position="234"/>
    </location>
</feature>
<keyword evidence="6 8" id="KW-0472">Membrane</keyword>
<evidence type="ECO:0000256" key="1">
    <source>
        <dbReference type="ARBA" id="ARBA00004571"/>
    </source>
</evidence>
<evidence type="ECO:0000256" key="6">
    <source>
        <dbReference type="ARBA" id="ARBA00023136"/>
    </source>
</evidence>
<dbReference type="InterPro" id="IPR012910">
    <property type="entry name" value="Plug_dom"/>
</dbReference>
<keyword evidence="4 8" id="KW-0812">Transmembrane</keyword>
<keyword evidence="11" id="KW-0675">Receptor</keyword>
<comment type="caution">
    <text evidence="11">The sequence shown here is derived from an EMBL/GenBank/DDBJ whole genome shotgun (WGS) entry which is preliminary data.</text>
</comment>
<feature type="chain" id="PRO_5046509121" evidence="9">
    <location>
        <begin position="19"/>
        <end position="786"/>
    </location>
</feature>
<evidence type="ECO:0000256" key="9">
    <source>
        <dbReference type="SAM" id="SignalP"/>
    </source>
</evidence>
<dbReference type="RefSeq" id="WP_301639640.1">
    <property type="nucleotide sequence ID" value="NZ_JAUEII010000014.1"/>
</dbReference>
<dbReference type="Proteomes" id="UP001167871">
    <property type="component" value="Unassembled WGS sequence"/>
</dbReference>
<dbReference type="Pfam" id="PF07715">
    <property type="entry name" value="Plug"/>
    <property type="match status" value="1"/>
</dbReference>
<evidence type="ECO:0000256" key="5">
    <source>
        <dbReference type="ARBA" id="ARBA00022729"/>
    </source>
</evidence>
<proteinExistence type="inferred from homology"/>
<accession>A0ABT7X5C7</accession>
<reference evidence="11" key="1">
    <citation type="submission" date="2023-06" db="EMBL/GenBank/DDBJ databases">
        <authorList>
            <person name="Zeman M."/>
            <person name="Kubasova T."/>
            <person name="Jahodarova E."/>
            <person name="Nykrynova M."/>
            <person name="Rychlik I."/>
        </authorList>
    </citation>
    <scope>NUCLEOTIDE SEQUENCE</scope>
    <source>
        <strain evidence="11">84_SSukc20</strain>
    </source>
</reference>
<evidence type="ECO:0000256" key="7">
    <source>
        <dbReference type="ARBA" id="ARBA00023237"/>
    </source>
</evidence>
<evidence type="ECO:0000313" key="12">
    <source>
        <dbReference type="Proteomes" id="UP001167871"/>
    </source>
</evidence>
<dbReference type="Gene3D" id="2.170.130.10">
    <property type="entry name" value="TonB-dependent receptor, plug domain"/>
    <property type="match status" value="1"/>
</dbReference>
<gene>
    <name evidence="11" type="ORF">QVO10_07875</name>
</gene>
<dbReference type="InterPro" id="IPR039426">
    <property type="entry name" value="TonB-dep_rcpt-like"/>
</dbReference>